<sequence>MEAAISALAGELVSRFISFLINKYQSSLCHAQLEEEKVAETLQHLLMRVATVVEEADARYITNTRMMMQLKMLSEAMYGGHRMLDMLSYQAVQKSVGFDEVSSNDPSSNRFYLAKRSRSTTDKVTRIESRGALEILGIAVDNMAEFVVLLSGCEHMSRRPYDVYLYTDNFMFSRHTEKQKILRFLLQHNDPPCYPAPAVLPIIGGSAIGKKTLVAHACGDERVRSCFSSVLHLKGDGLLKILDHGSTMEGMRMLVVIEFAFDIGDDDWKKFHSVFIGMDRRCKIIIISRLQSLARFGSVKPIFLSVLSYDELRYLFKTLAFGSIDPAQHPPLVQVADEFAKVLHGTPGALVATNTFADVLRRNLNVQYWRCVLEKRKRMVKRNLSIYGGHPSMLIGEGHPVDITDFALHPLSMTRYTINGSTKKELPCLTFGELIADPSARPKQDFVLVSWESRIPPHNSFAHFVTSHAEDTHEGRALSGRKRRGVSI</sequence>
<evidence type="ECO:0008006" key="3">
    <source>
        <dbReference type="Google" id="ProtNLM"/>
    </source>
</evidence>
<name>A0A9R1BI92_TRITD</name>
<dbReference type="EMBL" id="LT934123">
    <property type="protein sequence ID" value="VAI69594.1"/>
    <property type="molecule type" value="Genomic_DNA"/>
</dbReference>
<gene>
    <name evidence="1" type="ORF">TRITD_7Av1G020080</name>
</gene>
<dbReference type="Gramene" id="TRITD7Av1G020080.1">
    <property type="protein sequence ID" value="TRITD7Av1G020080.1"/>
    <property type="gene ID" value="TRITD7Av1G020080"/>
</dbReference>
<reference evidence="1 2" key="1">
    <citation type="submission" date="2017-09" db="EMBL/GenBank/DDBJ databases">
        <authorList>
            <consortium name="International Durum Wheat Genome Sequencing Consortium (IDWGSC)"/>
            <person name="Milanesi L."/>
        </authorList>
    </citation>
    <scope>NUCLEOTIDE SEQUENCE [LARGE SCALE GENOMIC DNA]</scope>
    <source>
        <strain evidence="2">cv. Svevo</strain>
    </source>
</reference>
<evidence type="ECO:0000313" key="1">
    <source>
        <dbReference type="EMBL" id="VAI69594.1"/>
    </source>
</evidence>
<dbReference type="PANTHER" id="PTHR33377:SF19">
    <property type="entry name" value="GENOME ASSEMBLY, CHROMOSOME: II"/>
    <property type="match status" value="1"/>
</dbReference>
<dbReference type="Proteomes" id="UP000324705">
    <property type="component" value="Chromosome 7A"/>
</dbReference>
<accession>A0A9R1BI92</accession>
<dbReference type="OMA" id="SHVCGDE"/>
<evidence type="ECO:0000313" key="2">
    <source>
        <dbReference type="Proteomes" id="UP000324705"/>
    </source>
</evidence>
<dbReference type="InterPro" id="IPR027417">
    <property type="entry name" value="P-loop_NTPase"/>
</dbReference>
<protein>
    <recommendedName>
        <fullName evidence="3">Rx N-terminal domain-containing protein</fullName>
    </recommendedName>
</protein>
<dbReference type="AlphaFoldDB" id="A0A9R1BI92"/>
<proteinExistence type="predicted"/>
<keyword evidence="2" id="KW-1185">Reference proteome</keyword>
<dbReference type="SUPFAM" id="SSF52540">
    <property type="entry name" value="P-loop containing nucleoside triphosphate hydrolases"/>
    <property type="match status" value="1"/>
</dbReference>
<dbReference type="PANTHER" id="PTHR33377">
    <property type="entry name" value="OS10G0134700 PROTEIN-RELATED"/>
    <property type="match status" value="1"/>
</dbReference>
<organism evidence="1 2">
    <name type="scientific">Triticum turgidum subsp. durum</name>
    <name type="common">Durum wheat</name>
    <name type="synonym">Triticum durum</name>
    <dbReference type="NCBI Taxonomy" id="4567"/>
    <lineage>
        <taxon>Eukaryota</taxon>
        <taxon>Viridiplantae</taxon>
        <taxon>Streptophyta</taxon>
        <taxon>Embryophyta</taxon>
        <taxon>Tracheophyta</taxon>
        <taxon>Spermatophyta</taxon>
        <taxon>Magnoliopsida</taxon>
        <taxon>Liliopsida</taxon>
        <taxon>Poales</taxon>
        <taxon>Poaceae</taxon>
        <taxon>BOP clade</taxon>
        <taxon>Pooideae</taxon>
        <taxon>Triticodae</taxon>
        <taxon>Triticeae</taxon>
        <taxon>Triticinae</taxon>
        <taxon>Triticum</taxon>
    </lineage>
</organism>